<feature type="compositionally biased region" description="Polar residues" evidence="15">
    <location>
        <begin position="904"/>
        <end position="918"/>
    </location>
</feature>
<evidence type="ECO:0000256" key="7">
    <source>
        <dbReference type="ARBA" id="ARBA00022741"/>
    </source>
</evidence>
<evidence type="ECO:0000256" key="4">
    <source>
        <dbReference type="ARBA" id="ARBA00022475"/>
    </source>
</evidence>
<evidence type="ECO:0000256" key="15">
    <source>
        <dbReference type="SAM" id="MobiDB-lite"/>
    </source>
</evidence>
<keyword evidence="5 16" id="KW-0812">Transmembrane</keyword>
<keyword evidence="18" id="KW-1185">Reference proteome</keyword>
<dbReference type="GO" id="GO:0007168">
    <property type="term" value="P:receptor guanylyl cyclase signaling pathway"/>
    <property type="evidence" value="ECO:0007669"/>
    <property type="project" value="TreeGrafter"/>
</dbReference>
<dbReference type="EC" id="4.6.1.2" evidence="3"/>
<dbReference type="InterPro" id="IPR028082">
    <property type="entry name" value="Peripla_BP_I"/>
</dbReference>
<evidence type="ECO:0000259" key="17">
    <source>
        <dbReference type="PROSITE" id="PS50125"/>
    </source>
</evidence>
<evidence type="ECO:0000256" key="1">
    <source>
        <dbReference type="ARBA" id="ARBA00001436"/>
    </source>
</evidence>
<keyword evidence="13" id="KW-0141">cGMP biosynthesis</keyword>
<evidence type="ECO:0000256" key="10">
    <source>
        <dbReference type="ARBA" id="ARBA00023170"/>
    </source>
</evidence>
<accession>A0AAF3EJP6</accession>
<dbReference type="Pfam" id="PF01094">
    <property type="entry name" value="ANF_receptor"/>
    <property type="match status" value="1"/>
</dbReference>
<dbReference type="GO" id="GO:0035556">
    <property type="term" value="P:intracellular signal transduction"/>
    <property type="evidence" value="ECO:0007669"/>
    <property type="project" value="InterPro"/>
</dbReference>
<feature type="domain" description="Guanylate cyclase" evidence="17">
    <location>
        <begin position="694"/>
        <end position="824"/>
    </location>
</feature>
<dbReference type="InterPro" id="IPR001054">
    <property type="entry name" value="A/G_cyclase"/>
</dbReference>
<dbReference type="PANTHER" id="PTHR11920:SF495">
    <property type="entry name" value="RECEPTOR-TYPE GUANYLATE CYCLASE GCY-7"/>
    <property type="match status" value="1"/>
</dbReference>
<dbReference type="SUPFAM" id="SSF56112">
    <property type="entry name" value="Protein kinase-like (PK-like)"/>
    <property type="match status" value="1"/>
</dbReference>
<dbReference type="Gene3D" id="3.30.70.1230">
    <property type="entry name" value="Nucleotide cyclase"/>
    <property type="match status" value="1"/>
</dbReference>
<keyword evidence="6" id="KW-0732">Signal</keyword>
<keyword evidence="7" id="KW-0547">Nucleotide-binding</keyword>
<reference evidence="19" key="1">
    <citation type="submission" date="2024-02" db="UniProtKB">
        <authorList>
            <consortium name="WormBaseParasite"/>
        </authorList>
    </citation>
    <scope>IDENTIFICATION</scope>
</reference>
<dbReference type="Pfam" id="PF00211">
    <property type="entry name" value="Guanylate_cyc"/>
    <property type="match status" value="1"/>
</dbReference>
<dbReference type="InterPro" id="IPR011009">
    <property type="entry name" value="Kinase-like_dom_sf"/>
</dbReference>
<keyword evidence="10" id="KW-0675">Receptor</keyword>
<evidence type="ECO:0000256" key="9">
    <source>
        <dbReference type="ARBA" id="ARBA00023136"/>
    </source>
</evidence>
<keyword evidence="4" id="KW-1003">Cell membrane</keyword>
<keyword evidence="11" id="KW-0325">Glycoprotein</keyword>
<dbReference type="Gene3D" id="3.40.50.2300">
    <property type="match status" value="1"/>
</dbReference>
<proteinExistence type="inferred from homology"/>
<dbReference type="GO" id="GO:0006935">
    <property type="term" value="P:chemotaxis"/>
    <property type="evidence" value="ECO:0007669"/>
    <property type="project" value="UniProtKB-ARBA"/>
</dbReference>
<dbReference type="Proteomes" id="UP000887575">
    <property type="component" value="Unassembled WGS sequence"/>
</dbReference>
<comment type="catalytic activity">
    <reaction evidence="1">
        <text>GTP = 3',5'-cyclic GMP + diphosphate</text>
        <dbReference type="Rhea" id="RHEA:13665"/>
        <dbReference type="ChEBI" id="CHEBI:33019"/>
        <dbReference type="ChEBI" id="CHEBI:37565"/>
        <dbReference type="ChEBI" id="CHEBI:57746"/>
        <dbReference type="EC" id="4.6.1.2"/>
    </reaction>
</comment>
<evidence type="ECO:0000256" key="8">
    <source>
        <dbReference type="ARBA" id="ARBA00022989"/>
    </source>
</evidence>
<evidence type="ECO:0000256" key="2">
    <source>
        <dbReference type="ARBA" id="ARBA00004251"/>
    </source>
</evidence>
<dbReference type="PANTHER" id="PTHR11920">
    <property type="entry name" value="GUANYLYL CYCLASE"/>
    <property type="match status" value="1"/>
</dbReference>
<dbReference type="InterPro" id="IPR011645">
    <property type="entry name" value="HNOB_dom_associated"/>
</dbReference>
<dbReference type="PROSITE" id="PS50125">
    <property type="entry name" value="GUANYLATE_CYCLASE_2"/>
    <property type="match status" value="1"/>
</dbReference>
<dbReference type="Pfam" id="PF07701">
    <property type="entry name" value="HNOBA"/>
    <property type="match status" value="1"/>
</dbReference>
<evidence type="ECO:0000256" key="14">
    <source>
        <dbReference type="RuleBase" id="RU000405"/>
    </source>
</evidence>
<evidence type="ECO:0000313" key="18">
    <source>
        <dbReference type="Proteomes" id="UP000887575"/>
    </source>
</evidence>
<evidence type="ECO:0000256" key="13">
    <source>
        <dbReference type="ARBA" id="ARBA00023293"/>
    </source>
</evidence>
<dbReference type="GO" id="GO:0007635">
    <property type="term" value="P:chemosensory behavior"/>
    <property type="evidence" value="ECO:0007669"/>
    <property type="project" value="UniProtKB-ARBA"/>
</dbReference>
<dbReference type="GO" id="GO:0005886">
    <property type="term" value="C:plasma membrane"/>
    <property type="evidence" value="ECO:0007669"/>
    <property type="project" value="UniProtKB-SubCell"/>
</dbReference>
<dbReference type="InterPro" id="IPR001828">
    <property type="entry name" value="ANF_lig-bd_rcpt"/>
</dbReference>
<dbReference type="GO" id="GO:0000166">
    <property type="term" value="F:nucleotide binding"/>
    <property type="evidence" value="ECO:0007669"/>
    <property type="project" value="UniProtKB-KW"/>
</dbReference>
<dbReference type="GO" id="GO:0004383">
    <property type="term" value="F:guanylate cyclase activity"/>
    <property type="evidence" value="ECO:0007669"/>
    <property type="project" value="UniProtKB-EC"/>
</dbReference>
<dbReference type="WBParaSite" id="MBELARI_LOCUS14218">
    <property type="protein sequence ID" value="MBELARI_LOCUS14218"/>
    <property type="gene ID" value="MBELARI_LOCUS14218"/>
</dbReference>
<keyword evidence="8 16" id="KW-1133">Transmembrane helix</keyword>
<dbReference type="FunFam" id="3.30.70.1230:FF:000023">
    <property type="entry name" value="Guanylate cyclase"/>
    <property type="match status" value="1"/>
</dbReference>
<dbReference type="CDD" id="cd07302">
    <property type="entry name" value="CHD"/>
    <property type="match status" value="1"/>
</dbReference>
<dbReference type="InterPro" id="IPR029787">
    <property type="entry name" value="Nucleotide_cyclase"/>
</dbReference>
<name>A0AAF3EJP6_9BILA</name>
<dbReference type="SMART" id="SM00044">
    <property type="entry name" value="CYCc"/>
    <property type="match status" value="1"/>
</dbReference>
<dbReference type="GO" id="GO:0004016">
    <property type="term" value="F:adenylate cyclase activity"/>
    <property type="evidence" value="ECO:0007669"/>
    <property type="project" value="TreeGrafter"/>
</dbReference>
<dbReference type="Gene3D" id="1.10.510.10">
    <property type="entry name" value="Transferase(Phosphotransferase) domain 1"/>
    <property type="match status" value="1"/>
</dbReference>
<evidence type="ECO:0000256" key="11">
    <source>
        <dbReference type="ARBA" id="ARBA00023180"/>
    </source>
</evidence>
<dbReference type="PROSITE" id="PS00452">
    <property type="entry name" value="GUANYLATE_CYCLASE_1"/>
    <property type="match status" value="1"/>
</dbReference>
<keyword evidence="12 14" id="KW-0456">Lyase</keyword>
<dbReference type="InterPro" id="IPR018297">
    <property type="entry name" value="A/G_cyclase_CS"/>
</dbReference>
<feature type="transmembrane region" description="Helical" evidence="16">
    <location>
        <begin position="418"/>
        <end position="442"/>
    </location>
</feature>
<dbReference type="InterPro" id="IPR050401">
    <property type="entry name" value="Cyclic_nucleotide_synthase"/>
</dbReference>
<evidence type="ECO:0000256" key="6">
    <source>
        <dbReference type="ARBA" id="ARBA00022729"/>
    </source>
</evidence>
<protein>
    <recommendedName>
        <fullName evidence="3">guanylate cyclase</fullName>
        <ecNumber evidence="3">4.6.1.2</ecNumber>
    </recommendedName>
</protein>
<feature type="region of interest" description="Disordered" evidence="15">
    <location>
        <begin position="904"/>
        <end position="933"/>
    </location>
</feature>
<organism evidence="18 19">
    <name type="scientific">Mesorhabditis belari</name>
    <dbReference type="NCBI Taxonomy" id="2138241"/>
    <lineage>
        <taxon>Eukaryota</taxon>
        <taxon>Metazoa</taxon>
        <taxon>Ecdysozoa</taxon>
        <taxon>Nematoda</taxon>
        <taxon>Chromadorea</taxon>
        <taxon>Rhabditida</taxon>
        <taxon>Rhabditina</taxon>
        <taxon>Rhabditomorpha</taxon>
        <taxon>Rhabditoidea</taxon>
        <taxon>Rhabditidae</taxon>
        <taxon>Mesorhabditinae</taxon>
        <taxon>Mesorhabditis</taxon>
    </lineage>
</organism>
<dbReference type="AlphaFoldDB" id="A0AAF3EJP6"/>
<keyword evidence="9 16" id="KW-0472">Membrane</keyword>
<evidence type="ECO:0000256" key="16">
    <source>
        <dbReference type="SAM" id="Phobius"/>
    </source>
</evidence>
<comment type="subcellular location">
    <subcellularLocation>
        <location evidence="2">Cell membrane</location>
        <topology evidence="2">Single-pass type I membrane protein</topology>
    </subcellularLocation>
</comment>
<dbReference type="GO" id="GO:0001653">
    <property type="term" value="F:peptide receptor activity"/>
    <property type="evidence" value="ECO:0007669"/>
    <property type="project" value="TreeGrafter"/>
</dbReference>
<evidence type="ECO:0000256" key="12">
    <source>
        <dbReference type="ARBA" id="ARBA00023239"/>
    </source>
</evidence>
<comment type="similarity">
    <text evidence="14">Belongs to the adenylyl cyclase class-4/guanylyl cyclase family.</text>
</comment>
<sequence>MLFLFLLFVQWIQAQLIANSTSDFFVLNTTSLPSTTIPTTGTTQSIVQKTTFTVGMIVTEVQQQQIGYSITGGVIAVALGEIARIHLLDTIEFEFIVNYTDCTEANAAGVAVYLMKERNVDVVLGPACGAAIIPVGFLSTYYETLQVAWGFASAATLSDTTRFPYLSTVVPNYKQLGYAFNSLLQMFNWDTMALFYGDDGYGACIDMMSDVADALTDPIFNSTSIASTQKVDLTSGTRQPMITALQKLRARARIIGVLDNVRDAPLYCNTTDCLQNDSKYTGGIGSFAQQLYDAFMYYAYCLNASMALDPINGARNQTVFQAVRNTVAFSGWSGAIAMTPNATRVPRFFLYGVTITGLTTRFVNFTWAGQGDYMISTPTFTDEASSIWAARGGARPLSTPICGFLGTDCPLTTWEQNGIYICVGGGVLILLVLLFSVLLVYITREKRKERERLDAEWQIPYVILDRAGEPVSAYKYKTIPKLVNEDFAEFRMLRKLENDNVHRFIGVCHDHAPMMSIWKFASRGTLDEVVAKGFHGNLCSQTCWIDERKGVFDLENRNEKIEELLYMIKRGSSIPMRPNLNVPEEMELNPAVLHMIRDCWSDSPDARPTISTIKTIIKSMAQSDGGQQNLMDHVFNLMESYAETLEKEVQDRMTELVEEKKKSDLLLYRMLPKQVADRLKLGQSVEPESFDSVTIFFSDVVQFTNLAAKCSPLQIVNLLNDLYTIFDQIIEQHSIYKVETIGDGYLCVSGLPYRNGIQHVKEIAEMSLDFLRAVQIFRIPHLPSEKINLRIGMHSGSCVSGVVGLAMPRYCLFGDTVNTASRMESNGKPGRIHMSFDAVDLLNRIGGYEVEPRGEVIIKGKGVMETFWLNGRSEIGGMTSIVSRAVPPPPPALSDDRVFHNQHTATRESTPTMQNETRLPSAGSPGPALPNYDEAKGMYRQQINWQ</sequence>
<dbReference type="CDD" id="cd06352">
    <property type="entry name" value="PBP1_NPR_GC-like"/>
    <property type="match status" value="1"/>
</dbReference>
<evidence type="ECO:0000256" key="5">
    <source>
        <dbReference type="ARBA" id="ARBA00022692"/>
    </source>
</evidence>
<evidence type="ECO:0000313" key="19">
    <source>
        <dbReference type="WBParaSite" id="MBELARI_LOCUS14218"/>
    </source>
</evidence>
<dbReference type="SUPFAM" id="SSF53822">
    <property type="entry name" value="Periplasmic binding protein-like I"/>
    <property type="match status" value="1"/>
</dbReference>
<dbReference type="SUPFAM" id="SSF55073">
    <property type="entry name" value="Nucleotide cyclase"/>
    <property type="match status" value="1"/>
</dbReference>
<evidence type="ECO:0000256" key="3">
    <source>
        <dbReference type="ARBA" id="ARBA00012202"/>
    </source>
</evidence>